<evidence type="ECO:0000259" key="10">
    <source>
        <dbReference type="PROSITE" id="PS51194"/>
    </source>
</evidence>
<evidence type="ECO:0000313" key="13">
    <source>
        <dbReference type="Proteomes" id="UP001595444"/>
    </source>
</evidence>
<dbReference type="Pfam" id="PF00271">
    <property type="entry name" value="Helicase_C"/>
    <property type="match status" value="1"/>
</dbReference>
<feature type="compositionally biased region" description="Basic and acidic residues" evidence="8">
    <location>
        <begin position="501"/>
        <end position="517"/>
    </location>
</feature>
<dbReference type="PANTHER" id="PTHR47959">
    <property type="entry name" value="ATP-DEPENDENT RNA HELICASE RHLE-RELATED"/>
    <property type="match status" value="1"/>
</dbReference>
<evidence type="ECO:0000256" key="3">
    <source>
        <dbReference type="ARBA" id="ARBA00022806"/>
    </source>
</evidence>
<feature type="domain" description="Helicase ATP-binding" evidence="9">
    <location>
        <begin position="33"/>
        <end position="208"/>
    </location>
</feature>
<feature type="compositionally biased region" description="Basic and acidic residues" evidence="8">
    <location>
        <begin position="419"/>
        <end position="430"/>
    </location>
</feature>
<dbReference type="InterPro" id="IPR027417">
    <property type="entry name" value="P-loop_NTPase"/>
</dbReference>
<dbReference type="SMART" id="SM00487">
    <property type="entry name" value="DEXDc"/>
    <property type="match status" value="1"/>
</dbReference>
<dbReference type="SUPFAM" id="SSF52540">
    <property type="entry name" value="P-loop containing nucleoside triphosphate hydrolases"/>
    <property type="match status" value="1"/>
</dbReference>
<dbReference type="InterPro" id="IPR050079">
    <property type="entry name" value="DEAD_box_RNA_helicase"/>
</dbReference>
<evidence type="ECO:0000256" key="8">
    <source>
        <dbReference type="SAM" id="MobiDB-lite"/>
    </source>
</evidence>
<dbReference type="PROSITE" id="PS51194">
    <property type="entry name" value="HELICASE_CTER"/>
    <property type="match status" value="1"/>
</dbReference>
<evidence type="ECO:0000256" key="6">
    <source>
        <dbReference type="PROSITE-ProRule" id="PRU00552"/>
    </source>
</evidence>
<comment type="similarity">
    <text evidence="5 7">Belongs to the DEAD box helicase family.</text>
</comment>
<dbReference type="PANTHER" id="PTHR47959:SF13">
    <property type="entry name" value="ATP-DEPENDENT RNA HELICASE RHLE"/>
    <property type="match status" value="1"/>
</dbReference>
<evidence type="ECO:0000259" key="11">
    <source>
        <dbReference type="PROSITE" id="PS51195"/>
    </source>
</evidence>
<feature type="compositionally biased region" description="Basic and acidic residues" evidence="8">
    <location>
        <begin position="538"/>
        <end position="568"/>
    </location>
</feature>
<dbReference type="Gene3D" id="3.40.50.300">
    <property type="entry name" value="P-loop containing nucleotide triphosphate hydrolases"/>
    <property type="match status" value="2"/>
</dbReference>
<evidence type="ECO:0000256" key="4">
    <source>
        <dbReference type="ARBA" id="ARBA00022840"/>
    </source>
</evidence>
<sequence length="627" mass="69462">MTTFEELAISAPILRALAEMDFTTPTDIQAATIPAIRDHQDVIGVAQTGSGKTAAFVIPALESMAEYTEHAKPGMPRALILAPTRELAIQITDKIKELGRFMRTSCCTIYGGAPYRTQTHILRRGVDILVATPGRLQDHMKQGNIYLDEVEYFVLDEADRMLDLGFIDEVRDLARKLPKGHQSVMFSATMNNQIRTLAETLLHEPVSIEMARQSTITDNLAHSVMFVPGHQKRDLLLHMIEEEKPGKGLIFVRTRRDADDLSAYLDGLGFKTDAIHGDKQQKARQRTIRAFTAGQFDFLVATDVAARGIDVKDISHVFNMDVPVESESYVHRIGRTARGSAHGKAFTFCGKSDMRLLRAIESLIGMSIPVTEDHPFPLSFQKQKSAGFRAAGPEKHRKTRKDRTPAGAARRREKPAFGGERDNNRRREWDPTAQSTGPRRDRDFDAKPRRQDRDSDAPSGRRFEKAHSAGPRRFERSEQAPAAGGRRFERSEQAPAAGARRRNEADAAAPRRRERSSEAPGGARRWEKTDAKPATGTRRKEQFDATPRRSEHSKDAAAGARRWEKTDAKPAAGARRSEKPGGKPAAPSARKAKVKGKRPAVAARKSGKAFSGKPAVGGGQPLKRKAR</sequence>
<evidence type="ECO:0000256" key="2">
    <source>
        <dbReference type="ARBA" id="ARBA00022801"/>
    </source>
</evidence>
<keyword evidence="13" id="KW-1185">Reference proteome</keyword>
<evidence type="ECO:0000256" key="7">
    <source>
        <dbReference type="RuleBase" id="RU000492"/>
    </source>
</evidence>
<feature type="short sequence motif" description="Q motif" evidence="6">
    <location>
        <begin position="2"/>
        <end position="30"/>
    </location>
</feature>
<dbReference type="InterPro" id="IPR014001">
    <property type="entry name" value="Helicase_ATP-bd"/>
</dbReference>
<protein>
    <submittedName>
        <fullName evidence="12">DEAD/DEAH box helicase</fullName>
    </submittedName>
</protein>
<dbReference type="RefSeq" id="WP_194214353.1">
    <property type="nucleotide sequence ID" value="NZ_CP061205.1"/>
</dbReference>
<dbReference type="InterPro" id="IPR000629">
    <property type="entry name" value="RNA-helicase_DEAD-box_CS"/>
</dbReference>
<dbReference type="Proteomes" id="UP001595444">
    <property type="component" value="Unassembled WGS sequence"/>
</dbReference>
<keyword evidence="1 7" id="KW-0547">Nucleotide-binding</keyword>
<dbReference type="SMART" id="SM00490">
    <property type="entry name" value="HELICc"/>
    <property type="match status" value="1"/>
</dbReference>
<dbReference type="GO" id="GO:0004386">
    <property type="term" value="F:helicase activity"/>
    <property type="evidence" value="ECO:0007669"/>
    <property type="project" value="UniProtKB-KW"/>
</dbReference>
<reference evidence="13" key="1">
    <citation type="journal article" date="2019" name="Int. J. Syst. Evol. Microbiol.">
        <title>The Global Catalogue of Microorganisms (GCM) 10K type strain sequencing project: providing services to taxonomists for standard genome sequencing and annotation.</title>
        <authorList>
            <consortium name="The Broad Institute Genomics Platform"/>
            <consortium name="The Broad Institute Genome Sequencing Center for Infectious Disease"/>
            <person name="Wu L."/>
            <person name="Ma J."/>
        </authorList>
    </citation>
    <scope>NUCLEOTIDE SEQUENCE [LARGE SCALE GENOMIC DNA]</scope>
    <source>
        <strain evidence="13">KCTC 62164</strain>
    </source>
</reference>
<feature type="region of interest" description="Disordered" evidence="8">
    <location>
        <begin position="386"/>
        <end position="627"/>
    </location>
</feature>
<dbReference type="CDD" id="cd18787">
    <property type="entry name" value="SF2_C_DEAD"/>
    <property type="match status" value="1"/>
</dbReference>
<dbReference type="InterPro" id="IPR011545">
    <property type="entry name" value="DEAD/DEAH_box_helicase_dom"/>
</dbReference>
<proteinExistence type="inferred from homology"/>
<dbReference type="EMBL" id="JBHRSL010000003">
    <property type="protein sequence ID" value="MFC3051435.1"/>
    <property type="molecule type" value="Genomic_DNA"/>
</dbReference>
<evidence type="ECO:0000259" key="9">
    <source>
        <dbReference type="PROSITE" id="PS51192"/>
    </source>
</evidence>
<dbReference type="CDD" id="cd00268">
    <property type="entry name" value="DEADc"/>
    <property type="match status" value="1"/>
</dbReference>
<evidence type="ECO:0000256" key="5">
    <source>
        <dbReference type="ARBA" id="ARBA00038437"/>
    </source>
</evidence>
<evidence type="ECO:0000256" key="1">
    <source>
        <dbReference type="ARBA" id="ARBA00022741"/>
    </source>
</evidence>
<name>A0ABV7D3Z8_9PROT</name>
<accession>A0ABV7D3Z8</accession>
<gene>
    <name evidence="12" type="ORF">ACFOKA_05920</name>
</gene>
<organism evidence="12 13">
    <name type="scientific">Kordiimonas pumila</name>
    <dbReference type="NCBI Taxonomy" id="2161677"/>
    <lineage>
        <taxon>Bacteria</taxon>
        <taxon>Pseudomonadati</taxon>
        <taxon>Pseudomonadota</taxon>
        <taxon>Alphaproteobacteria</taxon>
        <taxon>Kordiimonadales</taxon>
        <taxon>Kordiimonadaceae</taxon>
        <taxon>Kordiimonas</taxon>
    </lineage>
</organism>
<dbReference type="PROSITE" id="PS51195">
    <property type="entry name" value="Q_MOTIF"/>
    <property type="match status" value="1"/>
</dbReference>
<dbReference type="PROSITE" id="PS00039">
    <property type="entry name" value="DEAD_ATP_HELICASE"/>
    <property type="match status" value="1"/>
</dbReference>
<dbReference type="InterPro" id="IPR014014">
    <property type="entry name" value="RNA_helicase_DEAD_Q_motif"/>
</dbReference>
<feature type="domain" description="DEAD-box RNA helicase Q" evidence="11">
    <location>
        <begin position="2"/>
        <end position="30"/>
    </location>
</feature>
<dbReference type="InterPro" id="IPR001650">
    <property type="entry name" value="Helicase_C-like"/>
</dbReference>
<dbReference type="PROSITE" id="PS51192">
    <property type="entry name" value="HELICASE_ATP_BIND_1"/>
    <property type="match status" value="1"/>
</dbReference>
<dbReference type="InterPro" id="IPR044742">
    <property type="entry name" value="DEAD/DEAH_RhlB"/>
</dbReference>
<keyword evidence="2 7" id="KW-0378">Hydrolase</keyword>
<feature type="domain" description="Helicase C-terminal" evidence="10">
    <location>
        <begin position="232"/>
        <end position="384"/>
    </location>
</feature>
<dbReference type="Pfam" id="PF00270">
    <property type="entry name" value="DEAD"/>
    <property type="match status" value="1"/>
</dbReference>
<evidence type="ECO:0000313" key="12">
    <source>
        <dbReference type="EMBL" id="MFC3051435.1"/>
    </source>
</evidence>
<comment type="caution">
    <text evidence="12">The sequence shown here is derived from an EMBL/GenBank/DDBJ whole genome shotgun (WGS) entry which is preliminary data.</text>
</comment>
<keyword evidence="4 7" id="KW-0067">ATP-binding</keyword>
<keyword evidence="3 7" id="KW-0347">Helicase</keyword>
<feature type="compositionally biased region" description="Basic and acidic residues" evidence="8">
    <location>
        <begin position="438"/>
        <end position="478"/>
    </location>
</feature>